<sequence>MRGDTTGQIYELGRLYMDRIIPLFQQHRPAAARQSTHPSRPSFDALRNDIVANMRPSPKDHKASKAQALLRDDFRCMVTGLVDIASYAARLVEGPRPTRTGRTECVHIFPESLGFLEGQDPEKKNFIATAYTMLNRFGYTDIQPELAGTKIHRLENVLTLATGMHEEFDQLNLWFEAVPDKPHAYCVITHDPFIPGWSVPQQVTFTSRYDIPLPSPRYLRIHAACCRIAHLSGAAEYIDKIYRDEEDLPVLAPDGASAPVLEHFLQRLVTRVDG</sequence>
<name>A0A5C2S0A8_9APHY</name>
<dbReference type="InterPro" id="IPR003615">
    <property type="entry name" value="HNH_nuc"/>
</dbReference>
<dbReference type="Proteomes" id="UP000313359">
    <property type="component" value="Unassembled WGS sequence"/>
</dbReference>
<organism evidence="2 3">
    <name type="scientific">Lentinus tigrinus ALCF2SS1-6</name>
    <dbReference type="NCBI Taxonomy" id="1328759"/>
    <lineage>
        <taxon>Eukaryota</taxon>
        <taxon>Fungi</taxon>
        <taxon>Dikarya</taxon>
        <taxon>Basidiomycota</taxon>
        <taxon>Agaricomycotina</taxon>
        <taxon>Agaricomycetes</taxon>
        <taxon>Polyporales</taxon>
        <taxon>Polyporaceae</taxon>
        <taxon>Lentinus</taxon>
    </lineage>
</organism>
<evidence type="ECO:0000313" key="2">
    <source>
        <dbReference type="EMBL" id="RPD56816.1"/>
    </source>
</evidence>
<dbReference type="AlphaFoldDB" id="A0A5C2S0A8"/>
<evidence type="ECO:0000313" key="3">
    <source>
        <dbReference type="Proteomes" id="UP000313359"/>
    </source>
</evidence>
<gene>
    <name evidence="2" type="ORF">L227DRAFT_595003</name>
</gene>
<keyword evidence="3" id="KW-1185">Reference proteome</keyword>
<dbReference type="EMBL" id="ML122285">
    <property type="protein sequence ID" value="RPD56816.1"/>
    <property type="molecule type" value="Genomic_DNA"/>
</dbReference>
<proteinExistence type="predicted"/>
<dbReference type="OrthoDB" id="2104739at2759"/>
<evidence type="ECO:0000259" key="1">
    <source>
        <dbReference type="Pfam" id="PF13391"/>
    </source>
</evidence>
<accession>A0A5C2S0A8</accession>
<feature type="domain" description="HNH nuclease" evidence="1">
    <location>
        <begin position="76"/>
        <end position="173"/>
    </location>
</feature>
<reference evidence="2" key="1">
    <citation type="journal article" date="2018" name="Genome Biol. Evol.">
        <title>Genomics and development of Lentinus tigrinus, a white-rot wood-decaying mushroom with dimorphic fruiting bodies.</title>
        <authorList>
            <person name="Wu B."/>
            <person name="Xu Z."/>
            <person name="Knudson A."/>
            <person name="Carlson A."/>
            <person name="Chen N."/>
            <person name="Kovaka S."/>
            <person name="LaButti K."/>
            <person name="Lipzen A."/>
            <person name="Pennachio C."/>
            <person name="Riley R."/>
            <person name="Schakwitz W."/>
            <person name="Umezawa K."/>
            <person name="Ohm R.A."/>
            <person name="Grigoriev I.V."/>
            <person name="Nagy L.G."/>
            <person name="Gibbons J."/>
            <person name="Hibbett D."/>
        </authorList>
    </citation>
    <scope>NUCLEOTIDE SEQUENCE [LARGE SCALE GENOMIC DNA]</scope>
    <source>
        <strain evidence="2">ALCF2SS1-6</strain>
    </source>
</reference>
<dbReference type="Pfam" id="PF13391">
    <property type="entry name" value="HNH_2"/>
    <property type="match status" value="1"/>
</dbReference>
<dbReference type="STRING" id="1328759.A0A5C2S0A8"/>
<protein>
    <recommendedName>
        <fullName evidence="1">HNH nuclease domain-containing protein</fullName>
    </recommendedName>
</protein>